<evidence type="ECO:0000313" key="3">
    <source>
        <dbReference type="Proteomes" id="UP000198711"/>
    </source>
</evidence>
<dbReference type="EMBL" id="FNNO01000001">
    <property type="protein sequence ID" value="SDW08023.1"/>
    <property type="molecule type" value="Genomic_DNA"/>
</dbReference>
<organism evidence="2 3">
    <name type="scientific">Hydrobacter penzbergensis</name>
    <dbReference type="NCBI Taxonomy" id="1235997"/>
    <lineage>
        <taxon>Bacteria</taxon>
        <taxon>Pseudomonadati</taxon>
        <taxon>Bacteroidota</taxon>
        <taxon>Chitinophagia</taxon>
        <taxon>Chitinophagales</taxon>
        <taxon>Chitinophagaceae</taxon>
        <taxon>Hydrobacter</taxon>
    </lineage>
</organism>
<evidence type="ECO:0000259" key="1">
    <source>
        <dbReference type="Pfam" id="PF17989"/>
    </source>
</evidence>
<dbReference type="SUPFAM" id="SSF53067">
    <property type="entry name" value="Actin-like ATPase domain"/>
    <property type="match status" value="2"/>
</dbReference>
<gene>
    <name evidence="2" type="ORF">SAMN05444410_101189</name>
</gene>
<comment type="caution">
    <text evidence="2">The sequence shown here is derived from an EMBL/GenBank/DDBJ whole genome shotgun (WGS) entry which is preliminary data.</text>
</comment>
<accession>A0A8X8I8D6</accession>
<dbReference type="Proteomes" id="UP000198711">
    <property type="component" value="Unassembled WGS sequence"/>
</dbReference>
<dbReference type="RefSeq" id="WP_092721367.1">
    <property type="nucleotide sequence ID" value="NZ_FNNO01000001.1"/>
</dbReference>
<dbReference type="AlphaFoldDB" id="A0A8X8I8D6"/>
<dbReference type="Pfam" id="PF17989">
    <property type="entry name" value="ALP_N"/>
    <property type="match status" value="1"/>
</dbReference>
<proteinExistence type="predicted"/>
<protein>
    <recommendedName>
        <fullName evidence="1">Actin-like protein N-terminal domain-containing protein</fullName>
    </recommendedName>
</protein>
<reference evidence="2 3" key="1">
    <citation type="submission" date="2016-10" db="EMBL/GenBank/DDBJ databases">
        <authorList>
            <person name="Varghese N."/>
            <person name="Submissions S."/>
        </authorList>
    </citation>
    <scope>NUCLEOTIDE SEQUENCE [LARGE SCALE GENOMIC DNA]</scope>
    <source>
        <strain evidence="2 3">DSM 25353</strain>
    </source>
</reference>
<feature type="domain" description="Actin-like protein N-terminal" evidence="1">
    <location>
        <begin position="5"/>
        <end position="144"/>
    </location>
</feature>
<dbReference type="InterPro" id="IPR040607">
    <property type="entry name" value="ALP_N"/>
</dbReference>
<evidence type="ECO:0000313" key="2">
    <source>
        <dbReference type="EMBL" id="SDW08023.1"/>
    </source>
</evidence>
<dbReference type="Gene3D" id="3.30.420.40">
    <property type="match status" value="2"/>
</dbReference>
<dbReference type="InterPro" id="IPR043129">
    <property type="entry name" value="ATPase_NBD"/>
</dbReference>
<sequence>MNVVTLHFPSVFETAFGNMENTAKDLLNGIKVKKDNAWYMVGNLARHNGINPSRVTNATPAEEDFDILFRAALVNLAPRLQQPITVTIGFPFSTYHAFKQMAEQYLSKRHFMVEYDSHTFNVKGQVKREVFDIEKFEVIPEIVGGIIGLKHIVTNPVPQNFMVLSFGFGTLEGIMVSDASLVHRTAFSTHGLRYAIHNLTQELNKKYYLELKNEHQLDDVFMKGSIFANRRRVDITETRKELLQQYYQKVVSPSMRAYFTDRDLELCEKIYILGGGAHYAELVQLVEDEFKDLMPIEVVAQPERVASVGYLYNSLRLSDNYPNRCAGIDLGNAFSALSFFSENVTNLDFKA</sequence>
<keyword evidence="3" id="KW-1185">Reference proteome</keyword>
<name>A0A8X8I8D6_9BACT</name>